<protein>
    <submittedName>
        <fullName evidence="1">Uncharacterized protein</fullName>
    </submittedName>
</protein>
<evidence type="ECO:0000313" key="1">
    <source>
        <dbReference type="EMBL" id="KAI9157859.1"/>
    </source>
</evidence>
<name>A0AAD5NHD5_ACENE</name>
<evidence type="ECO:0000313" key="2">
    <source>
        <dbReference type="Proteomes" id="UP001064489"/>
    </source>
</evidence>
<dbReference type="Proteomes" id="UP001064489">
    <property type="component" value="Chromosome 12"/>
</dbReference>
<proteinExistence type="predicted"/>
<dbReference type="PANTHER" id="PTHR35918">
    <property type="entry name" value="OS06G0674800 PROTEIN"/>
    <property type="match status" value="1"/>
</dbReference>
<comment type="caution">
    <text evidence="1">The sequence shown here is derived from an EMBL/GenBank/DDBJ whole genome shotgun (WGS) entry which is preliminary data.</text>
</comment>
<gene>
    <name evidence="1" type="ORF">LWI28_029168</name>
</gene>
<dbReference type="EMBL" id="JAJSOW010000107">
    <property type="protein sequence ID" value="KAI9157859.1"/>
    <property type="molecule type" value="Genomic_DNA"/>
</dbReference>
<reference evidence="1" key="1">
    <citation type="journal article" date="2022" name="Plant J.">
        <title>Strategies of tolerance reflected in two North American maple genomes.</title>
        <authorList>
            <person name="McEvoy S.L."/>
            <person name="Sezen U.U."/>
            <person name="Trouern-Trend A."/>
            <person name="McMahon S.M."/>
            <person name="Schaberg P.G."/>
            <person name="Yang J."/>
            <person name="Wegrzyn J.L."/>
            <person name="Swenson N.G."/>
        </authorList>
    </citation>
    <scope>NUCLEOTIDE SEQUENCE</scope>
    <source>
        <strain evidence="1">91603</strain>
    </source>
</reference>
<sequence length="150" mass="16138">MRASKHGGVGGGGAAENNRGISGHVYTLHHVSLTLSVSEPGLCGNGAKKLLENGEALVQTMVTAWIAHIVLLGWRIQTTQCLAADQQGCLRMTKLCCEPLVKAIVCGMNRRNWHSGKVSTDHMSLLVEACRLAQLLVGQEIITIILEAWN</sequence>
<accession>A0AAD5NHD5</accession>
<keyword evidence="2" id="KW-1185">Reference proteome</keyword>
<reference evidence="1" key="2">
    <citation type="submission" date="2023-02" db="EMBL/GenBank/DDBJ databases">
        <authorList>
            <person name="Swenson N.G."/>
            <person name="Wegrzyn J.L."/>
            <person name="Mcevoy S.L."/>
        </authorList>
    </citation>
    <scope>NUCLEOTIDE SEQUENCE</scope>
    <source>
        <strain evidence="1">91603</strain>
        <tissue evidence="1">Leaf</tissue>
    </source>
</reference>
<dbReference type="InterPro" id="IPR044953">
    <property type="entry name" value="At1g04390-like"/>
</dbReference>
<dbReference type="AlphaFoldDB" id="A0AAD5NHD5"/>
<organism evidence="1 2">
    <name type="scientific">Acer negundo</name>
    <name type="common">Box elder</name>
    <dbReference type="NCBI Taxonomy" id="4023"/>
    <lineage>
        <taxon>Eukaryota</taxon>
        <taxon>Viridiplantae</taxon>
        <taxon>Streptophyta</taxon>
        <taxon>Embryophyta</taxon>
        <taxon>Tracheophyta</taxon>
        <taxon>Spermatophyta</taxon>
        <taxon>Magnoliopsida</taxon>
        <taxon>eudicotyledons</taxon>
        <taxon>Gunneridae</taxon>
        <taxon>Pentapetalae</taxon>
        <taxon>rosids</taxon>
        <taxon>malvids</taxon>
        <taxon>Sapindales</taxon>
        <taxon>Sapindaceae</taxon>
        <taxon>Hippocastanoideae</taxon>
        <taxon>Acereae</taxon>
        <taxon>Acer</taxon>
    </lineage>
</organism>
<dbReference type="PANTHER" id="PTHR35918:SF1">
    <property type="entry name" value="BTB DOMAIN-CONTAINING PROTEIN"/>
    <property type="match status" value="1"/>
</dbReference>